<dbReference type="EMBL" id="PXOG01000100">
    <property type="protein sequence ID" value="RGP77152.1"/>
    <property type="molecule type" value="Genomic_DNA"/>
</dbReference>
<dbReference type="OrthoDB" id="5095327at2759"/>
<keyword evidence="1" id="KW-0732">Signal</keyword>
<comment type="caution">
    <text evidence="2">The sequence shown here is derived from an EMBL/GenBank/DDBJ whole genome shotgun (WGS) entry which is preliminary data.</text>
</comment>
<accession>A0A395SYK0</accession>
<keyword evidence="3" id="KW-1185">Reference proteome</keyword>
<feature type="signal peptide" evidence="1">
    <location>
        <begin position="1"/>
        <end position="21"/>
    </location>
</feature>
<feature type="chain" id="PRO_5017449545" evidence="1">
    <location>
        <begin position="22"/>
        <end position="276"/>
    </location>
</feature>
<proteinExistence type="predicted"/>
<evidence type="ECO:0000256" key="1">
    <source>
        <dbReference type="SAM" id="SignalP"/>
    </source>
</evidence>
<evidence type="ECO:0000313" key="2">
    <source>
        <dbReference type="EMBL" id="RGP77152.1"/>
    </source>
</evidence>
<dbReference type="AlphaFoldDB" id="A0A395SYK0"/>
<evidence type="ECO:0000313" key="3">
    <source>
        <dbReference type="Proteomes" id="UP000266234"/>
    </source>
</evidence>
<dbReference type="Proteomes" id="UP000266234">
    <property type="component" value="Unassembled WGS sequence"/>
</dbReference>
<reference evidence="2 3" key="1">
    <citation type="journal article" date="2018" name="PLoS Pathog.">
        <title>Evolution of structural diversity of trichothecenes, a family of toxins produced by plant pathogenic and entomopathogenic fungi.</title>
        <authorList>
            <person name="Proctor R.H."/>
            <person name="McCormick S.P."/>
            <person name="Kim H.S."/>
            <person name="Cardoza R.E."/>
            <person name="Stanley A.M."/>
            <person name="Lindo L."/>
            <person name="Kelly A."/>
            <person name="Brown D.W."/>
            <person name="Lee T."/>
            <person name="Vaughan M.M."/>
            <person name="Alexander N.J."/>
            <person name="Busman M."/>
            <person name="Gutierrez S."/>
        </authorList>
    </citation>
    <scope>NUCLEOTIDE SEQUENCE [LARGE SCALE GENOMIC DNA]</scope>
    <source>
        <strain evidence="2 3">NRRL 20695</strain>
    </source>
</reference>
<name>A0A395SYK0_9HYPO</name>
<organism evidence="2 3">
    <name type="scientific">Fusarium longipes</name>
    <dbReference type="NCBI Taxonomy" id="694270"/>
    <lineage>
        <taxon>Eukaryota</taxon>
        <taxon>Fungi</taxon>
        <taxon>Dikarya</taxon>
        <taxon>Ascomycota</taxon>
        <taxon>Pezizomycotina</taxon>
        <taxon>Sordariomycetes</taxon>
        <taxon>Hypocreomycetidae</taxon>
        <taxon>Hypocreales</taxon>
        <taxon>Nectriaceae</taxon>
        <taxon>Fusarium</taxon>
    </lineage>
</organism>
<gene>
    <name evidence="2" type="ORF">FLONG3_4667</name>
</gene>
<protein>
    <submittedName>
        <fullName evidence="2">Uncharacterized protein</fullName>
    </submittedName>
</protein>
<sequence length="276" mass="29802">MVSRALLAGALAVLSSQAVIAGPCRPVSSIEASFSSTLIVSTSTEHVTSSTVSQSTETLETSLIVPTTDITTSVAISEATTATDSATTETIVIESETTITAVYAVPTPFKLRAQDGDAEGYALKSDGRQSRDSVGFGALPANFEDAAFKFDEETGHLQHGSNTLCIYYDDYRSAAQVRNCPSDVSGRYDYLTCEKPTSSKLTCRMPGKSCFNGPSHPFPICYSTDVEWTQFFVTRYFSGSFLFYFGDGDADDFGDQNLQPANVQLDKFYNMDPISP</sequence>